<dbReference type="EMBL" id="NRSG01000693">
    <property type="protein sequence ID" value="MBK1662705.1"/>
    <property type="molecule type" value="Genomic_DNA"/>
</dbReference>
<organism evidence="1 2">
    <name type="scientific">Paracraurococcus ruber</name>
    <dbReference type="NCBI Taxonomy" id="77675"/>
    <lineage>
        <taxon>Bacteria</taxon>
        <taxon>Pseudomonadati</taxon>
        <taxon>Pseudomonadota</taxon>
        <taxon>Alphaproteobacteria</taxon>
        <taxon>Acetobacterales</taxon>
        <taxon>Roseomonadaceae</taxon>
        <taxon>Paracraurococcus</taxon>
    </lineage>
</organism>
<evidence type="ECO:0000313" key="1">
    <source>
        <dbReference type="EMBL" id="MBK1662705.1"/>
    </source>
</evidence>
<evidence type="ECO:0000313" key="2">
    <source>
        <dbReference type="Proteomes" id="UP000697995"/>
    </source>
</evidence>
<accession>A0ABS1D8M0</accession>
<dbReference type="Proteomes" id="UP000697995">
    <property type="component" value="Unassembled WGS sequence"/>
</dbReference>
<dbReference type="RefSeq" id="WP_200306908.1">
    <property type="nucleotide sequence ID" value="NZ_NRSG01000693.1"/>
</dbReference>
<proteinExistence type="predicted"/>
<name>A0ABS1D8M0_9PROT</name>
<protein>
    <submittedName>
        <fullName evidence="1">Uncharacterized protein</fullName>
    </submittedName>
</protein>
<gene>
    <name evidence="1" type="ORF">CKO45_31515</name>
</gene>
<keyword evidence="2" id="KW-1185">Reference proteome</keyword>
<sequence length="87" mass="9152">MTALGAAIRALAAQMPMAEPPAAALAAEAWRLAWRPARLRLLLLAESHMATAAAELACPVRIPAGLDWPLPELPMAGWPLPGGDAHR</sequence>
<feature type="non-terminal residue" evidence="1">
    <location>
        <position position="87"/>
    </location>
</feature>
<reference evidence="1 2" key="1">
    <citation type="journal article" date="2020" name="Microorganisms">
        <title>Osmotic Adaptation and Compatible Solute Biosynthesis of Phototrophic Bacteria as Revealed from Genome Analyses.</title>
        <authorList>
            <person name="Imhoff J.F."/>
            <person name="Rahn T."/>
            <person name="Kunzel S."/>
            <person name="Keller A."/>
            <person name="Neulinger S.C."/>
        </authorList>
    </citation>
    <scope>NUCLEOTIDE SEQUENCE [LARGE SCALE GENOMIC DNA]</scope>
    <source>
        <strain evidence="1 2">DSM 15382</strain>
    </source>
</reference>
<comment type="caution">
    <text evidence="1">The sequence shown here is derived from an EMBL/GenBank/DDBJ whole genome shotgun (WGS) entry which is preliminary data.</text>
</comment>